<feature type="signal peptide" evidence="2">
    <location>
        <begin position="1"/>
        <end position="21"/>
    </location>
</feature>
<comment type="caution">
    <text evidence="3">The sequence shown here is derived from an EMBL/GenBank/DDBJ whole genome shotgun (WGS) entry which is preliminary data.</text>
</comment>
<protein>
    <recommendedName>
        <fullName evidence="5">Transmembrane protein</fullName>
    </recommendedName>
</protein>
<dbReference type="EMBL" id="JBBXMP010000019">
    <property type="protein sequence ID" value="KAL0068339.1"/>
    <property type="molecule type" value="Genomic_DNA"/>
</dbReference>
<reference evidence="3 4" key="1">
    <citation type="submission" date="2024-05" db="EMBL/GenBank/DDBJ databases">
        <title>A draft genome resource for the thread blight pathogen Marasmius tenuissimus strain MS-2.</title>
        <authorList>
            <person name="Yulfo-Soto G.E."/>
            <person name="Baruah I.K."/>
            <person name="Amoako-Attah I."/>
            <person name="Bukari Y."/>
            <person name="Meinhardt L.W."/>
            <person name="Bailey B.A."/>
            <person name="Cohen S.P."/>
        </authorList>
    </citation>
    <scope>NUCLEOTIDE SEQUENCE [LARGE SCALE GENOMIC DNA]</scope>
    <source>
        <strain evidence="3 4">MS-2</strain>
    </source>
</reference>
<organism evidence="3 4">
    <name type="scientific">Marasmius tenuissimus</name>
    <dbReference type="NCBI Taxonomy" id="585030"/>
    <lineage>
        <taxon>Eukaryota</taxon>
        <taxon>Fungi</taxon>
        <taxon>Dikarya</taxon>
        <taxon>Basidiomycota</taxon>
        <taxon>Agaricomycotina</taxon>
        <taxon>Agaricomycetes</taxon>
        <taxon>Agaricomycetidae</taxon>
        <taxon>Agaricales</taxon>
        <taxon>Marasmiineae</taxon>
        <taxon>Marasmiaceae</taxon>
        <taxon>Marasmius</taxon>
    </lineage>
</organism>
<keyword evidence="2" id="KW-0732">Signal</keyword>
<evidence type="ECO:0000313" key="3">
    <source>
        <dbReference type="EMBL" id="KAL0068339.1"/>
    </source>
</evidence>
<dbReference type="Proteomes" id="UP001437256">
    <property type="component" value="Unassembled WGS sequence"/>
</dbReference>
<keyword evidence="1" id="KW-0812">Transmembrane</keyword>
<evidence type="ECO:0000256" key="2">
    <source>
        <dbReference type="SAM" id="SignalP"/>
    </source>
</evidence>
<gene>
    <name evidence="3" type="ORF">AAF712_004726</name>
</gene>
<keyword evidence="1" id="KW-1133">Transmembrane helix</keyword>
<feature type="transmembrane region" description="Helical" evidence="1">
    <location>
        <begin position="125"/>
        <end position="145"/>
    </location>
</feature>
<keyword evidence="4" id="KW-1185">Reference proteome</keyword>
<proteinExistence type="predicted"/>
<feature type="transmembrane region" description="Helical" evidence="1">
    <location>
        <begin position="157"/>
        <end position="182"/>
    </location>
</feature>
<accession>A0ABR3A4T0</accession>
<keyword evidence="1" id="KW-0472">Membrane</keyword>
<sequence length="215" mass="22187">MPSFRSISLFFVAALATFTAAAPAYTPPTGVYEGGKPGCDATCMVKAHPLVDIMADVKVGADVFVKAITALSEVKPETIKAPCDALVTVIAGATAEVKAYIDAKVDVSLVLGPSVKGGAAVNVDIIVNLFLDIIAALVVCIKAAIQLVAQVDLAICVQIFATVLVAMSLFIQVCVQLVVGIAVKLALAVQIKDLLALLVQLNLNVSLLACLGIKL</sequence>
<evidence type="ECO:0008006" key="5">
    <source>
        <dbReference type="Google" id="ProtNLM"/>
    </source>
</evidence>
<evidence type="ECO:0000256" key="1">
    <source>
        <dbReference type="SAM" id="Phobius"/>
    </source>
</evidence>
<feature type="transmembrane region" description="Helical" evidence="1">
    <location>
        <begin position="194"/>
        <end position="213"/>
    </location>
</feature>
<evidence type="ECO:0000313" key="4">
    <source>
        <dbReference type="Proteomes" id="UP001437256"/>
    </source>
</evidence>
<name>A0ABR3A4T0_9AGAR</name>
<feature type="chain" id="PRO_5045280382" description="Transmembrane protein" evidence="2">
    <location>
        <begin position="22"/>
        <end position="215"/>
    </location>
</feature>